<evidence type="ECO:0000313" key="2">
    <source>
        <dbReference type="EMBL" id="MFC7447402.1"/>
    </source>
</evidence>
<evidence type="ECO:0000256" key="1">
    <source>
        <dbReference type="SAM" id="Phobius"/>
    </source>
</evidence>
<sequence length="171" mass="18480">MTDLSDLVQVIPLALGSSVLGGLLTAGIAGLRESAGKRREGYALATRTLVARAEYPYRVRRRTSDNAETLTSLAKLGSDLQEQLAASRIWVGTESPRLGKIYVQTVTDIDAAVGPATQDAWSLPPITSGNQMNLNGWGPGGSPHDHITAFERAVRWRFGIRRLVPFAPRCP</sequence>
<name>A0ABW2RU94_9NOCA</name>
<dbReference type="Proteomes" id="UP001596484">
    <property type="component" value="Unassembled WGS sequence"/>
</dbReference>
<keyword evidence="1" id="KW-0812">Transmembrane</keyword>
<dbReference type="EMBL" id="JBHTCS010000009">
    <property type="protein sequence ID" value="MFC7447402.1"/>
    <property type="molecule type" value="Genomic_DNA"/>
</dbReference>
<comment type="caution">
    <text evidence="2">The sequence shown here is derived from an EMBL/GenBank/DDBJ whole genome shotgun (WGS) entry which is preliminary data.</text>
</comment>
<evidence type="ECO:0000313" key="3">
    <source>
        <dbReference type="Proteomes" id="UP001596484"/>
    </source>
</evidence>
<organism evidence="2 3">
    <name type="scientific">Rhodococcus daqingensis</name>
    <dbReference type="NCBI Taxonomy" id="2479363"/>
    <lineage>
        <taxon>Bacteria</taxon>
        <taxon>Bacillati</taxon>
        <taxon>Actinomycetota</taxon>
        <taxon>Actinomycetes</taxon>
        <taxon>Mycobacteriales</taxon>
        <taxon>Nocardiaceae</taxon>
        <taxon>Rhodococcus</taxon>
    </lineage>
</organism>
<gene>
    <name evidence="2" type="ORF">ACFQS9_05800</name>
</gene>
<keyword evidence="1" id="KW-0472">Membrane</keyword>
<reference evidence="3" key="1">
    <citation type="journal article" date="2019" name="Int. J. Syst. Evol. Microbiol.">
        <title>The Global Catalogue of Microorganisms (GCM) 10K type strain sequencing project: providing services to taxonomists for standard genome sequencing and annotation.</title>
        <authorList>
            <consortium name="The Broad Institute Genomics Platform"/>
            <consortium name="The Broad Institute Genome Sequencing Center for Infectious Disease"/>
            <person name="Wu L."/>
            <person name="Ma J."/>
        </authorList>
    </citation>
    <scope>NUCLEOTIDE SEQUENCE [LARGE SCALE GENOMIC DNA]</scope>
    <source>
        <strain evidence="3">ICMP 19430</strain>
    </source>
</reference>
<keyword evidence="3" id="KW-1185">Reference proteome</keyword>
<dbReference type="RefSeq" id="WP_378402451.1">
    <property type="nucleotide sequence ID" value="NZ_JBHTCS010000009.1"/>
</dbReference>
<keyword evidence="1" id="KW-1133">Transmembrane helix</keyword>
<accession>A0ABW2RU94</accession>
<feature type="transmembrane region" description="Helical" evidence="1">
    <location>
        <begin position="12"/>
        <end position="31"/>
    </location>
</feature>
<protein>
    <submittedName>
        <fullName evidence="2">Uncharacterized protein</fullName>
    </submittedName>
</protein>
<proteinExistence type="predicted"/>